<dbReference type="InterPro" id="IPR042816">
    <property type="entry name" value="Nsrp1"/>
</dbReference>
<dbReference type="Proteomes" id="UP000789342">
    <property type="component" value="Unassembled WGS sequence"/>
</dbReference>
<comment type="caution">
    <text evidence="4">The sequence shown here is derived from an EMBL/GenBank/DDBJ whole genome shotgun (WGS) entry which is preliminary data.</text>
</comment>
<dbReference type="GO" id="GO:0000381">
    <property type="term" value="P:regulation of alternative mRNA splicing, via spliceosome"/>
    <property type="evidence" value="ECO:0007669"/>
    <property type="project" value="InterPro"/>
</dbReference>
<dbReference type="PANTHER" id="PTHR31938">
    <property type="entry name" value="NUCLEAR SPECKLE SPLICING REGULATORY PROTEIN 1"/>
    <property type="match status" value="1"/>
</dbReference>
<dbReference type="EMBL" id="CAJVPV010023130">
    <property type="protein sequence ID" value="CAG8722842.1"/>
    <property type="molecule type" value="Genomic_DNA"/>
</dbReference>
<evidence type="ECO:0000313" key="4">
    <source>
        <dbReference type="EMBL" id="CAG8722842.1"/>
    </source>
</evidence>
<reference evidence="4" key="1">
    <citation type="submission" date="2021-06" db="EMBL/GenBank/DDBJ databases">
        <authorList>
            <person name="Kallberg Y."/>
            <person name="Tangrot J."/>
            <person name="Rosling A."/>
        </authorList>
    </citation>
    <scope>NUCLEOTIDE SEQUENCE</scope>
    <source>
        <strain evidence="4">CL551</strain>
    </source>
</reference>
<comment type="similarity">
    <text evidence="1">Belongs to the NSRP1 family.</text>
</comment>
<evidence type="ECO:0000256" key="2">
    <source>
        <dbReference type="ARBA" id="ARBA00023054"/>
    </source>
</evidence>
<keyword evidence="2" id="KW-0175">Coiled coil</keyword>
<proteinExistence type="inferred from homology"/>
<feature type="domain" description="Nuclear speckle splicing regulatory protein 1 N-terminal" evidence="3">
    <location>
        <begin position="1"/>
        <end position="53"/>
    </location>
</feature>
<dbReference type="InterPro" id="IPR018612">
    <property type="entry name" value="NSRP1_N"/>
</dbReference>
<evidence type="ECO:0000256" key="1">
    <source>
        <dbReference type="ARBA" id="ARBA00010126"/>
    </source>
</evidence>
<feature type="non-terminal residue" evidence="4">
    <location>
        <position position="1"/>
    </location>
</feature>
<dbReference type="Pfam" id="PF09745">
    <property type="entry name" value="NSRP1_N"/>
    <property type="match status" value="1"/>
</dbReference>
<sequence>ALEEDPTAFAYDEVYDDMKSAERKRLEETKGKDKGCNKKPKYVDSLLKAAKIR</sequence>
<evidence type="ECO:0000259" key="3">
    <source>
        <dbReference type="Pfam" id="PF09745"/>
    </source>
</evidence>
<accession>A0A9N9I5Q2</accession>
<keyword evidence="5" id="KW-1185">Reference proteome</keyword>
<protein>
    <submittedName>
        <fullName evidence="4">9923_t:CDS:1</fullName>
    </submittedName>
</protein>
<gene>
    <name evidence="4" type="ORF">AMORRO_LOCUS13451</name>
</gene>
<dbReference type="PANTHER" id="PTHR31938:SF4">
    <property type="entry name" value="NUCLEAR SPECKLE SPLICING REGULATORY PROTEIN 1"/>
    <property type="match status" value="1"/>
</dbReference>
<name>A0A9N9I5Q2_9GLOM</name>
<organism evidence="4 5">
    <name type="scientific">Acaulospora morrowiae</name>
    <dbReference type="NCBI Taxonomy" id="94023"/>
    <lineage>
        <taxon>Eukaryota</taxon>
        <taxon>Fungi</taxon>
        <taxon>Fungi incertae sedis</taxon>
        <taxon>Mucoromycota</taxon>
        <taxon>Glomeromycotina</taxon>
        <taxon>Glomeromycetes</taxon>
        <taxon>Diversisporales</taxon>
        <taxon>Acaulosporaceae</taxon>
        <taxon>Acaulospora</taxon>
    </lineage>
</organism>
<evidence type="ECO:0000313" key="5">
    <source>
        <dbReference type="Proteomes" id="UP000789342"/>
    </source>
</evidence>
<dbReference type="AlphaFoldDB" id="A0A9N9I5Q2"/>